<protein>
    <submittedName>
        <fullName evidence="2">Uncharacterized protein</fullName>
    </submittedName>
</protein>
<organism evidence="2 3">
    <name type="scientific">Beauveria bassiana</name>
    <name type="common">White muscardine disease fungus</name>
    <name type="synonym">Tritirachium shiotae</name>
    <dbReference type="NCBI Taxonomy" id="176275"/>
    <lineage>
        <taxon>Eukaryota</taxon>
        <taxon>Fungi</taxon>
        <taxon>Dikarya</taxon>
        <taxon>Ascomycota</taxon>
        <taxon>Pezizomycotina</taxon>
        <taxon>Sordariomycetes</taxon>
        <taxon>Hypocreomycetidae</taxon>
        <taxon>Hypocreales</taxon>
        <taxon>Cordycipitaceae</taxon>
        <taxon>Beauveria</taxon>
    </lineage>
</organism>
<feature type="chain" id="PRO_5014756577" evidence="1">
    <location>
        <begin position="20"/>
        <end position="62"/>
    </location>
</feature>
<proteinExistence type="predicted"/>
<name>A0A2N6NR35_BEABA</name>
<evidence type="ECO:0000256" key="1">
    <source>
        <dbReference type="SAM" id="SignalP"/>
    </source>
</evidence>
<feature type="signal peptide" evidence="1">
    <location>
        <begin position="1"/>
        <end position="19"/>
    </location>
</feature>
<dbReference type="AlphaFoldDB" id="A0A2N6NR35"/>
<evidence type="ECO:0000313" key="3">
    <source>
        <dbReference type="Proteomes" id="UP000235728"/>
    </source>
</evidence>
<reference evidence="2 3" key="1">
    <citation type="journal article" date="2016" name="Appl. Microbiol. Biotechnol.">
        <title>Characterization of T-DNA insertion mutants with decreased virulence in the entomopathogenic fungus Beauveria bassiana JEF-007.</title>
        <authorList>
            <person name="Kim S."/>
            <person name="Lee S.J."/>
            <person name="Nai Y.S."/>
            <person name="Yu J.S."/>
            <person name="Lee M.R."/>
            <person name="Yang Y.T."/>
            <person name="Kim J.S."/>
        </authorList>
    </citation>
    <scope>NUCLEOTIDE SEQUENCE [LARGE SCALE GENOMIC DNA]</scope>
    <source>
        <strain evidence="2 3">JEF-007</strain>
    </source>
</reference>
<sequence length="62" mass="6722">MLRLCVLFWLKNLIARFCGESFKQGDNNTAIVDASAISACFGYERPMPMPAPTSGGAPKAEK</sequence>
<gene>
    <name evidence="2" type="ORF">BM221_004384</name>
</gene>
<dbReference type="EMBL" id="MRVG01000004">
    <property type="protein sequence ID" value="PMB69737.1"/>
    <property type="molecule type" value="Genomic_DNA"/>
</dbReference>
<evidence type="ECO:0000313" key="2">
    <source>
        <dbReference type="EMBL" id="PMB69737.1"/>
    </source>
</evidence>
<keyword evidence="1" id="KW-0732">Signal</keyword>
<accession>A0A2N6NR35</accession>
<dbReference type="Proteomes" id="UP000235728">
    <property type="component" value="Unassembled WGS sequence"/>
</dbReference>
<comment type="caution">
    <text evidence="2">The sequence shown here is derived from an EMBL/GenBank/DDBJ whole genome shotgun (WGS) entry which is preliminary data.</text>
</comment>